<feature type="region of interest" description="Disordered" evidence="1">
    <location>
        <begin position="21"/>
        <end position="45"/>
    </location>
</feature>
<evidence type="ECO:0000313" key="3">
    <source>
        <dbReference type="Proteomes" id="UP000078492"/>
    </source>
</evidence>
<feature type="compositionally biased region" description="Basic and acidic residues" evidence="1">
    <location>
        <begin position="31"/>
        <end position="44"/>
    </location>
</feature>
<evidence type="ECO:0000313" key="2">
    <source>
        <dbReference type="EMBL" id="KYN10795.1"/>
    </source>
</evidence>
<dbReference type="PANTHER" id="PTHR46704">
    <property type="entry name" value="CXC DOMAIN-CONTAINING PROTEIN-RELATED"/>
    <property type="match status" value="1"/>
</dbReference>
<gene>
    <name evidence="2" type="ORF">ALC57_17060</name>
</gene>
<dbReference type="STRING" id="471704.A0A151IU93"/>
<reference evidence="2 3" key="1">
    <citation type="submission" date="2015-09" db="EMBL/GenBank/DDBJ databases">
        <title>Trachymyrmex cornetzi WGS genome.</title>
        <authorList>
            <person name="Nygaard S."/>
            <person name="Hu H."/>
            <person name="Boomsma J."/>
            <person name="Zhang G."/>
        </authorList>
    </citation>
    <scope>NUCLEOTIDE SEQUENCE [LARGE SCALE GENOMIC DNA]</scope>
    <source>
        <strain evidence="2">Tcor2-1</strain>
        <tissue evidence="2">Whole body</tissue>
    </source>
</reference>
<dbReference type="EMBL" id="KQ980981">
    <property type="protein sequence ID" value="KYN10795.1"/>
    <property type="molecule type" value="Genomic_DNA"/>
</dbReference>
<accession>A0A151IU93</accession>
<protein>
    <recommendedName>
        <fullName evidence="4">Tesmin/TSO1-like CXC domain-containing protein</fullName>
    </recommendedName>
</protein>
<keyword evidence="3" id="KW-1185">Reference proteome</keyword>
<dbReference type="Proteomes" id="UP000078492">
    <property type="component" value="Unassembled WGS sequence"/>
</dbReference>
<organism evidence="2 3">
    <name type="scientific">Trachymyrmex cornetzi</name>
    <dbReference type="NCBI Taxonomy" id="471704"/>
    <lineage>
        <taxon>Eukaryota</taxon>
        <taxon>Metazoa</taxon>
        <taxon>Ecdysozoa</taxon>
        <taxon>Arthropoda</taxon>
        <taxon>Hexapoda</taxon>
        <taxon>Insecta</taxon>
        <taxon>Pterygota</taxon>
        <taxon>Neoptera</taxon>
        <taxon>Endopterygota</taxon>
        <taxon>Hymenoptera</taxon>
        <taxon>Apocrita</taxon>
        <taxon>Aculeata</taxon>
        <taxon>Formicoidea</taxon>
        <taxon>Formicidae</taxon>
        <taxon>Myrmicinae</taxon>
        <taxon>Trachymyrmex</taxon>
    </lineage>
</organism>
<evidence type="ECO:0008006" key="4">
    <source>
        <dbReference type="Google" id="ProtNLM"/>
    </source>
</evidence>
<proteinExistence type="predicted"/>
<sequence length="1369" mass="155119">MEESGVGGGVSGKMRMVRASDNAGEAGSRMGEGEREGGDGEREAATTANGQLVAAVIPLVPAVPVVVLLGDSRYFLNLRSAGIVLMVGEACQDLLDRLNQEGQGEITKSVYDNCLAFYDIAAKEIRNKLFVNDEFLDKLRIFEPKFALQQEDEKNTRKTPFRMFFLLPNCLREIYFKRRTKNPVVPPFHHGLMLLTHHKFGSKMLVELLHSYGFSSSYDDLRSFRTTAAEHELGKKDSVYVPTGVVHKEAGGHFIQEGDDNVDINTETINGKDTYHAMARVIFQNQVLGTEFKAAQIKKKNERSLQIENHTIAQLMPYQKPTSKAMPARHMNSVEVIQSKIVNRDILSAQDITWSLLRTISRGIRNSEIASQEILSWVAFNTHLADGGDIITVPLYIPAINAKPSDMATIYTTLKEGQDRVKACGQSHSVHTFDQQLYAIAQQIKLANPQEFSSTVLRLGGFHSLNVMISCIRKLWGDCGLADMLAESGVYACNTVEQMLQGKQFHRAIRGLTLCYEVLSQLLFESFMNWLAVNNRLHLIDLYFEDCKSFHRNYLNDACTRDDHLRLSRQTQEFLIPLINEFRNEKRHSSPTFQFWDDCLQSLQLVLQYIRAERESDWESHIVSQASMLPYFFACNKQNYSRWSTLYVLDMTCNLPDEVRNEFLSGNFSIKFSPGPFRALWTDMSVERTVIKDSKSHTGIIGFTRKDLTVLRWTVTQNILATYSSMMQLRSGYKNANEMYEIFEHEGEGKTALKRDEDDISIIYNYVKSHMSDPFSDETRSDVLINISSGLVASSEIASSLLNALTIGKKQLMKFISDRLQESSSSRKEFHDPIPKTQLKTFSDLNKQSVVKINGQTRKKLISPETVYQRGLDVSQKRTDVNMNTVLSYPLTAIPSALFKSDGTRRTAVKSDLMHILEKEIEESITSKIPVCDGSIVILIDGMAELQALNTKSLRTFNDVGHRIMEGLIRRLSYADEIHMIFDRYDDTSPNPKQEERTHRYGNVTNKFDINGGRPLPDFKKVLGNDENKSELTKFLCNYIGNNLPKCSIMIEQSHKKVYLAGGFEPRESVHVITSATHSIDNHFESNHVEADTRLVFHVKQIQASESFNRQIIVESPDTDVLILLLSHYANFENNPQLWFYTGKISSLVDQRRHIPIHTLTSKLDHNLLRALLAMHALTGCDTTSSFFGIGKRTAFLALKTMDKETLQKLSNLHLLPIKQTVEIVSTYLAAMYDPKIKSKAARNCVNSLRYSIAKEKNAPINKLPPSQASLVQHILRSSWQLNEWSQATSAKIQSLNPTNYGWLEINGTLCPNYFEGDTAIEYLEKFFCNCGGKTPCTRNSCSCKQLNINCCDVCMCAENCQNDKDKFQ</sequence>
<dbReference type="PANTHER" id="PTHR46704:SF1">
    <property type="entry name" value="TELOMERE LENGTH REGULATION PROTEIN TEL2 HOMOLOG"/>
    <property type="match status" value="1"/>
</dbReference>
<evidence type="ECO:0000256" key="1">
    <source>
        <dbReference type="SAM" id="MobiDB-lite"/>
    </source>
</evidence>
<name>A0A151IU93_9HYME</name>